<gene>
    <name evidence="4" type="ORF">RAK27_09275</name>
</gene>
<dbReference type="GeneID" id="83605158"/>
<keyword evidence="4" id="KW-0645">Protease</keyword>
<keyword evidence="2" id="KW-0812">Transmembrane</keyword>
<feature type="transmembrane region" description="Helical" evidence="2">
    <location>
        <begin position="85"/>
        <end position="112"/>
    </location>
</feature>
<evidence type="ECO:0000313" key="4">
    <source>
        <dbReference type="EMBL" id="MDZ5758843.1"/>
    </source>
</evidence>
<evidence type="ECO:0000313" key="5">
    <source>
        <dbReference type="Proteomes" id="UP001290462"/>
    </source>
</evidence>
<keyword evidence="2" id="KW-0472">Membrane</keyword>
<feature type="transmembrane region" description="Helical" evidence="2">
    <location>
        <begin position="132"/>
        <end position="157"/>
    </location>
</feature>
<dbReference type="Pfam" id="PF02517">
    <property type="entry name" value="Rce1-like"/>
    <property type="match status" value="1"/>
</dbReference>
<dbReference type="GO" id="GO:0008237">
    <property type="term" value="F:metallopeptidase activity"/>
    <property type="evidence" value="ECO:0007669"/>
    <property type="project" value="UniProtKB-KW"/>
</dbReference>
<feature type="transmembrane region" description="Helical" evidence="2">
    <location>
        <begin position="51"/>
        <end position="73"/>
    </location>
</feature>
<proteinExistence type="inferred from homology"/>
<dbReference type="InterPro" id="IPR003675">
    <property type="entry name" value="Rce1/LyrA-like_dom"/>
</dbReference>
<keyword evidence="4" id="KW-0482">Metalloprotease</keyword>
<dbReference type="EC" id="3.4.-.-" evidence="4"/>
<organism evidence="4 5">
    <name type="scientific">Carnobacterium maltaromaticum</name>
    <name type="common">Carnobacterium piscicola</name>
    <dbReference type="NCBI Taxonomy" id="2751"/>
    <lineage>
        <taxon>Bacteria</taxon>
        <taxon>Bacillati</taxon>
        <taxon>Bacillota</taxon>
        <taxon>Bacilli</taxon>
        <taxon>Lactobacillales</taxon>
        <taxon>Carnobacteriaceae</taxon>
        <taxon>Carnobacterium</taxon>
    </lineage>
</organism>
<reference evidence="4" key="1">
    <citation type="submission" date="2023-08" db="EMBL/GenBank/DDBJ databases">
        <title>Genomic characterization of piscicolin 126 produced by Carnobacterium maltaromaticum CM22 strain isolated from salmon (Salmo salar).</title>
        <authorList>
            <person name="Gonzalez-Gragera E."/>
            <person name="Garcia-Lopez J.D."/>
            <person name="Teso-Perez C."/>
            <person name="Gimenez-Hernandez I."/>
            <person name="Peralta-Sanchez J.M."/>
            <person name="Valdivia E."/>
            <person name="Montalban-Lopez M."/>
            <person name="Martin-Platero A.M."/>
            <person name="Banos A."/>
            <person name="Martinez-Bueno M."/>
        </authorList>
    </citation>
    <scope>NUCLEOTIDE SEQUENCE</scope>
    <source>
        <strain evidence="4">CM22</strain>
    </source>
</reference>
<keyword evidence="2" id="KW-1133">Transmembrane helix</keyword>
<dbReference type="EMBL" id="JAVBVO010000003">
    <property type="protein sequence ID" value="MDZ5758843.1"/>
    <property type="molecule type" value="Genomic_DNA"/>
</dbReference>
<feature type="domain" description="CAAX prenyl protease 2/Lysostaphin resistance protein A-like" evidence="3">
    <location>
        <begin position="163"/>
        <end position="230"/>
    </location>
</feature>
<sequence length="241" mass="27093">MTTKKNFLERGNDDFPFYQDASSPLNFKGMLIIILSSLIGFMLFTTTNIPFIAPFLNVIFPLGAFIFVTKNQWTKIFRKLVPNDGLVIIGTLVANIVITFMIGLLVTTITGTGDANPASTQFDGNFSHAVPFFLKTIPMLFGEELLTILPFLIILKLGVQQFNLSRKSSLLLAWLLTSLIFASLHFPTYNWNILQTVLTIGTARLILTFSYIKTKNIWVSFIVHLLNDWVLFGLAFLASTR</sequence>
<comment type="caution">
    <text evidence="4">The sequence shown here is derived from an EMBL/GenBank/DDBJ whole genome shotgun (WGS) entry which is preliminary data.</text>
</comment>
<keyword evidence="4" id="KW-0378">Hydrolase</keyword>
<evidence type="ECO:0000256" key="2">
    <source>
        <dbReference type="SAM" id="Phobius"/>
    </source>
</evidence>
<dbReference type="Proteomes" id="UP001290462">
    <property type="component" value="Unassembled WGS sequence"/>
</dbReference>
<dbReference type="RefSeq" id="WP_015077270.1">
    <property type="nucleotide sequence ID" value="NZ_CBCPIB010000001.1"/>
</dbReference>
<feature type="transmembrane region" description="Helical" evidence="2">
    <location>
        <begin position="217"/>
        <end position="238"/>
    </location>
</feature>
<evidence type="ECO:0000256" key="1">
    <source>
        <dbReference type="ARBA" id="ARBA00009067"/>
    </source>
</evidence>
<name>A0AAW9JTD1_CARML</name>
<feature type="transmembrane region" description="Helical" evidence="2">
    <location>
        <begin position="169"/>
        <end position="187"/>
    </location>
</feature>
<protein>
    <submittedName>
        <fullName evidence="4">CPBP family intramembrane metalloprotease</fullName>
        <ecNumber evidence="4">3.4.-.-</ecNumber>
    </submittedName>
</protein>
<feature type="transmembrane region" description="Helical" evidence="2">
    <location>
        <begin position="25"/>
        <end position="45"/>
    </location>
</feature>
<evidence type="ECO:0000259" key="3">
    <source>
        <dbReference type="Pfam" id="PF02517"/>
    </source>
</evidence>
<comment type="similarity">
    <text evidence="1">Belongs to the UPF0177 family.</text>
</comment>
<dbReference type="GO" id="GO:0080120">
    <property type="term" value="P:CAAX-box protein maturation"/>
    <property type="evidence" value="ECO:0007669"/>
    <property type="project" value="UniProtKB-ARBA"/>
</dbReference>
<dbReference type="AlphaFoldDB" id="A0AAW9JTD1"/>
<dbReference type="GO" id="GO:0004175">
    <property type="term" value="F:endopeptidase activity"/>
    <property type="evidence" value="ECO:0007669"/>
    <property type="project" value="UniProtKB-ARBA"/>
</dbReference>
<accession>A0AAW9JTD1</accession>
<feature type="transmembrane region" description="Helical" evidence="2">
    <location>
        <begin position="193"/>
        <end position="212"/>
    </location>
</feature>